<protein>
    <recommendedName>
        <fullName evidence="5">DNA 3'-5' helicase II</fullName>
    </recommendedName>
</protein>
<evidence type="ECO:0000259" key="7">
    <source>
        <dbReference type="Pfam" id="PF01443"/>
    </source>
</evidence>
<proteinExistence type="predicted"/>
<keyword evidence="2" id="KW-0378">Hydrolase</keyword>
<gene>
    <name evidence="8" type="ORF">SAMN05421882_10083</name>
</gene>
<evidence type="ECO:0000313" key="9">
    <source>
        <dbReference type="Proteomes" id="UP000183454"/>
    </source>
</evidence>
<dbReference type="InterPro" id="IPR014016">
    <property type="entry name" value="UvrD-like_ATP-bd"/>
</dbReference>
<dbReference type="SUPFAM" id="SSF52540">
    <property type="entry name" value="P-loop containing nucleoside triphosphate hydrolases"/>
    <property type="match status" value="1"/>
</dbReference>
<dbReference type="InterPro" id="IPR027351">
    <property type="entry name" value="(+)RNA_virus_helicase_core_dom"/>
</dbReference>
<feature type="domain" description="UvrD-like helicase ATP-binding" evidence="6">
    <location>
        <begin position="106"/>
        <end position="172"/>
    </location>
</feature>
<dbReference type="PANTHER" id="PTHR11070:SF2">
    <property type="entry name" value="ATP-DEPENDENT DNA HELICASE SRS2"/>
    <property type="match status" value="1"/>
</dbReference>
<dbReference type="AlphaFoldDB" id="A0A1H2SQ55"/>
<keyword evidence="3 8" id="KW-0347">Helicase</keyword>
<dbReference type="EMBL" id="FNNH01000008">
    <property type="protein sequence ID" value="SDW33595.1"/>
    <property type="molecule type" value="Genomic_DNA"/>
</dbReference>
<dbReference type="GO" id="GO:0016787">
    <property type="term" value="F:hydrolase activity"/>
    <property type="evidence" value="ECO:0007669"/>
    <property type="project" value="UniProtKB-KW"/>
</dbReference>
<name>A0A1H2SQ55_9PROT</name>
<organism evidence="8 9">
    <name type="scientific">Nitrosomonas communis</name>
    <dbReference type="NCBI Taxonomy" id="44574"/>
    <lineage>
        <taxon>Bacteria</taxon>
        <taxon>Pseudomonadati</taxon>
        <taxon>Pseudomonadota</taxon>
        <taxon>Betaproteobacteria</taxon>
        <taxon>Nitrosomonadales</taxon>
        <taxon>Nitrosomonadaceae</taxon>
        <taxon>Nitrosomonas</taxon>
    </lineage>
</organism>
<evidence type="ECO:0000313" key="8">
    <source>
        <dbReference type="EMBL" id="SDW33595.1"/>
    </source>
</evidence>
<dbReference type="GO" id="GO:0000725">
    <property type="term" value="P:recombinational repair"/>
    <property type="evidence" value="ECO:0007669"/>
    <property type="project" value="TreeGrafter"/>
</dbReference>
<dbReference type="Pfam" id="PF01443">
    <property type="entry name" value="Viral_helicase1"/>
    <property type="match status" value="1"/>
</dbReference>
<evidence type="ECO:0000256" key="2">
    <source>
        <dbReference type="ARBA" id="ARBA00022801"/>
    </source>
</evidence>
<dbReference type="InterPro" id="IPR027417">
    <property type="entry name" value="P-loop_NTPase"/>
</dbReference>
<dbReference type="GO" id="GO:0003677">
    <property type="term" value="F:DNA binding"/>
    <property type="evidence" value="ECO:0007669"/>
    <property type="project" value="InterPro"/>
</dbReference>
<accession>A0A1H2SQ55</accession>
<evidence type="ECO:0000256" key="4">
    <source>
        <dbReference type="ARBA" id="ARBA00022840"/>
    </source>
</evidence>
<dbReference type="GO" id="GO:0005524">
    <property type="term" value="F:ATP binding"/>
    <property type="evidence" value="ECO:0007669"/>
    <property type="project" value="UniProtKB-KW"/>
</dbReference>
<dbReference type="Gene3D" id="3.40.50.300">
    <property type="entry name" value="P-loop containing nucleotide triphosphate hydrolases"/>
    <property type="match status" value="2"/>
</dbReference>
<feature type="domain" description="(+)RNA virus helicase C-terminal" evidence="7">
    <location>
        <begin position="389"/>
        <end position="512"/>
    </location>
</feature>
<evidence type="ECO:0000256" key="3">
    <source>
        <dbReference type="ARBA" id="ARBA00022806"/>
    </source>
</evidence>
<keyword evidence="4" id="KW-0067">ATP-binding</keyword>
<dbReference type="InterPro" id="IPR000212">
    <property type="entry name" value="DNA_helicase_UvrD/REP"/>
</dbReference>
<dbReference type="GO" id="GO:0043138">
    <property type="term" value="F:3'-5' DNA helicase activity"/>
    <property type="evidence" value="ECO:0007669"/>
    <property type="project" value="TreeGrafter"/>
</dbReference>
<keyword evidence="1" id="KW-0547">Nucleotide-binding</keyword>
<evidence type="ECO:0000259" key="6">
    <source>
        <dbReference type="Pfam" id="PF00580"/>
    </source>
</evidence>
<evidence type="ECO:0000256" key="1">
    <source>
        <dbReference type="ARBA" id="ARBA00022741"/>
    </source>
</evidence>
<dbReference type="RefSeq" id="WP_074665960.1">
    <property type="nucleotide sequence ID" value="NZ_FNNH01000008.1"/>
</dbReference>
<dbReference type="Proteomes" id="UP000183454">
    <property type="component" value="Unassembled WGS sequence"/>
</dbReference>
<reference evidence="8 9" key="1">
    <citation type="submission" date="2016-10" db="EMBL/GenBank/DDBJ databases">
        <authorList>
            <person name="de Groot N.N."/>
        </authorList>
    </citation>
    <scope>NUCLEOTIDE SEQUENCE [LARGE SCALE GENOMIC DNA]</scope>
    <source>
        <strain evidence="8 9">Nm110</strain>
    </source>
</reference>
<sequence length="523" mass="59939">MDYKAFVNEEKTLLIAPAGYGKTHTIVECLKHTSGKQLILTHTHAGVAAIKEKIKKENISSHEYAIETISSFAQKYVHAFYVGVDIPEQDAKDKDNPDKDYHSFIVRKAITIFKCSIVKQVISSSYQGLFVDEYQDCTKQQHAMIMSLANILSTHILGDPLQGIFDFNGETVNFESDLSNFKKFPELEIPYRWYKNENNKGLGDLIKEFRESLKRREPIPINSNIGSSFYVIDISNSDFDDPKSNYRKKLTSLVQDNKNKQNSESLLIIVPEYDEFENGQRIRRGNIEERSKILTKIDFSKSLTLLEAIDDRSFYSSAKTIDEIIESLRRARKPIKKLKECISKFFYKNSPLRLKRNNVGLNDWISSSSKHNNGDFYIINKNGINKALSDGLIALFNSLISTPSKQNMYKLLLYLQNNLNLKKLPRSDLLLSIMKALHNSIHEDTTVYEAMKSYKNHMRRIGRKVNGMCIGTTLLTKGLEFDTVAILDAHKFDCPKHLYVALTRCCKKLIIFSEQSTLSPYSD</sequence>
<dbReference type="Pfam" id="PF00580">
    <property type="entry name" value="UvrD-helicase"/>
    <property type="match status" value="1"/>
</dbReference>
<evidence type="ECO:0000256" key="5">
    <source>
        <dbReference type="ARBA" id="ARBA00034923"/>
    </source>
</evidence>
<dbReference type="PANTHER" id="PTHR11070">
    <property type="entry name" value="UVRD / RECB / PCRA DNA HELICASE FAMILY MEMBER"/>
    <property type="match status" value="1"/>
</dbReference>